<dbReference type="Pfam" id="PF10364">
    <property type="entry name" value="NKWYS"/>
    <property type="match status" value="1"/>
</dbReference>
<evidence type="ECO:0000313" key="1">
    <source>
        <dbReference type="EMBL" id="SQD79772.1"/>
    </source>
</evidence>
<gene>
    <name evidence="1" type="ORF">MORIYA_3317</name>
</gene>
<dbReference type="AlphaFoldDB" id="A0A330LTQ8"/>
<evidence type="ECO:0000313" key="2">
    <source>
        <dbReference type="Proteomes" id="UP000250163"/>
    </source>
</evidence>
<dbReference type="KEGG" id="mya:MORIYA_3317"/>
<proteinExistence type="predicted"/>
<dbReference type="Proteomes" id="UP000250163">
    <property type="component" value="Chromosome MORIYA"/>
</dbReference>
<protein>
    <submittedName>
        <fullName evidence="1">Uncharacterized protein</fullName>
    </submittedName>
</protein>
<organism evidence="1 2">
    <name type="scientific">Moritella yayanosii</name>
    <dbReference type="NCBI Taxonomy" id="69539"/>
    <lineage>
        <taxon>Bacteria</taxon>
        <taxon>Pseudomonadati</taxon>
        <taxon>Pseudomonadota</taxon>
        <taxon>Gammaproteobacteria</taxon>
        <taxon>Alteromonadales</taxon>
        <taxon>Moritellaceae</taxon>
        <taxon>Moritella</taxon>
    </lineage>
</organism>
<dbReference type="RefSeq" id="WP_162629282.1">
    <property type="nucleotide sequence ID" value="NZ_LS483250.1"/>
</dbReference>
<keyword evidence="2" id="KW-1185">Reference proteome</keyword>
<reference evidence="2" key="1">
    <citation type="submission" date="2018-05" db="EMBL/GenBank/DDBJ databases">
        <authorList>
            <person name="Cea G.-C."/>
            <person name="William W."/>
        </authorList>
    </citation>
    <scope>NUCLEOTIDE SEQUENCE [LARGE SCALE GENOMIC DNA]</scope>
    <source>
        <strain evidence="2">DB21MT 5</strain>
    </source>
</reference>
<dbReference type="InterPro" id="IPR018831">
    <property type="entry name" value="Uncharacterised_NKWYS"/>
</dbReference>
<name>A0A330LTQ8_9GAMM</name>
<sequence length="252" mass="30188">MKKIFKDLSTSYNKYRNEDAILVYQMGKVGSTSFEQSLPNSIHLHTLFGNSPCYLHQNLRDKYKLGLLKRLFFEFVKRIAIKKRNKIKIISLIREPISRDKSMFFQNIQHWLYKYSEDPSTDIRSEGNEYLVDAFYKIYDFDYGLNWYSREFKKFTGIDVYQYEYNVKEGYTIINEGKFEVLIINLANLNELNAVITNFTGQDISQVKGNSGDKKWYSEVYKAFNKGFVIRTEYREKIQNSIFYRHFFYEKP</sequence>
<accession>A0A330LTQ8</accession>
<dbReference type="EMBL" id="LS483250">
    <property type="protein sequence ID" value="SQD79772.1"/>
    <property type="molecule type" value="Genomic_DNA"/>
</dbReference>